<evidence type="ECO:0000313" key="3">
    <source>
        <dbReference type="EMBL" id="KAK8949072.1"/>
    </source>
</evidence>
<proteinExistence type="predicted"/>
<name>A0AAP0BSY1_9ASPA</name>
<dbReference type="InterPro" id="IPR014710">
    <property type="entry name" value="RmlC-like_jellyroll"/>
</dbReference>
<dbReference type="CDD" id="cd02227">
    <property type="entry name" value="cupin_TM1112-like"/>
    <property type="match status" value="1"/>
</dbReference>
<accession>A0AAP0BSY1</accession>
<feature type="region of interest" description="Disordered" evidence="1">
    <location>
        <begin position="17"/>
        <end position="39"/>
    </location>
</feature>
<evidence type="ECO:0000256" key="1">
    <source>
        <dbReference type="SAM" id="MobiDB-lite"/>
    </source>
</evidence>
<evidence type="ECO:0000313" key="4">
    <source>
        <dbReference type="Proteomes" id="UP001418222"/>
    </source>
</evidence>
<dbReference type="Pfam" id="PF05899">
    <property type="entry name" value="Cupin_3"/>
    <property type="match status" value="1"/>
</dbReference>
<dbReference type="Gene3D" id="2.60.120.10">
    <property type="entry name" value="Jelly Rolls"/>
    <property type="match status" value="1"/>
</dbReference>
<dbReference type="SUPFAM" id="SSF51182">
    <property type="entry name" value="RmlC-like cupins"/>
    <property type="match status" value="1"/>
</dbReference>
<reference evidence="3 4" key="1">
    <citation type="journal article" date="2022" name="Nat. Plants">
        <title>Genomes of leafy and leafless Platanthera orchids illuminate the evolution of mycoheterotrophy.</title>
        <authorList>
            <person name="Li M.H."/>
            <person name="Liu K.W."/>
            <person name="Li Z."/>
            <person name="Lu H.C."/>
            <person name="Ye Q.L."/>
            <person name="Zhang D."/>
            <person name="Wang J.Y."/>
            <person name="Li Y.F."/>
            <person name="Zhong Z.M."/>
            <person name="Liu X."/>
            <person name="Yu X."/>
            <person name="Liu D.K."/>
            <person name="Tu X.D."/>
            <person name="Liu B."/>
            <person name="Hao Y."/>
            <person name="Liao X.Y."/>
            <person name="Jiang Y.T."/>
            <person name="Sun W.H."/>
            <person name="Chen J."/>
            <person name="Chen Y.Q."/>
            <person name="Ai Y."/>
            <person name="Zhai J.W."/>
            <person name="Wu S.S."/>
            <person name="Zhou Z."/>
            <person name="Hsiao Y.Y."/>
            <person name="Wu W.L."/>
            <person name="Chen Y.Y."/>
            <person name="Lin Y.F."/>
            <person name="Hsu J.L."/>
            <person name="Li C.Y."/>
            <person name="Wang Z.W."/>
            <person name="Zhao X."/>
            <person name="Zhong W.Y."/>
            <person name="Ma X.K."/>
            <person name="Ma L."/>
            <person name="Huang J."/>
            <person name="Chen G.Z."/>
            <person name="Huang M.Z."/>
            <person name="Huang L."/>
            <person name="Peng D.H."/>
            <person name="Luo Y.B."/>
            <person name="Zou S.Q."/>
            <person name="Chen S.P."/>
            <person name="Lan S."/>
            <person name="Tsai W.C."/>
            <person name="Van de Peer Y."/>
            <person name="Liu Z.J."/>
        </authorList>
    </citation>
    <scope>NUCLEOTIDE SEQUENCE [LARGE SCALE GENOMIC DNA]</scope>
    <source>
        <strain evidence="3">Lor287</strain>
    </source>
</reference>
<gene>
    <name evidence="3" type="ORF">KSP39_PZI006128</name>
</gene>
<evidence type="ECO:0000259" key="2">
    <source>
        <dbReference type="Pfam" id="PF05899"/>
    </source>
</evidence>
<keyword evidence="4" id="KW-1185">Reference proteome</keyword>
<dbReference type="PANTHER" id="PTHR33271:SF22">
    <property type="entry name" value="OS04G0445200 PROTEIN"/>
    <property type="match status" value="1"/>
</dbReference>
<dbReference type="InterPro" id="IPR008579">
    <property type="entry name" value="UGlyAH_Cupin_dom"/>
</dbReference>
<sequence>MANPLMISTRSGNTASALVGRGSYSPSQPANQKARRGSPSLRLTLKIRAEAMVTEKLGIKVERNPLESKLSELGVRQWPKWGCPPSKFPWTYSAKETCYLLKGKVKVYPEGCGDEFVEIAAGDFVVFPKGMSCTWDVTETVDKHYDFE</sequence>
<feature type="domain" description="(S)-ureidoglycine aminohydrolase cupin" evidence="2">
    <location>
        <begin position="70"/>
        <end position="145"/>
    </location>
</feature>
<dbReference type="EMBL" id="JBBWWQ010000004">
    <property type="protein sequence ID" value="KAK8949072.1"/>
    <property type="molecule type" value="Genomic_DNA"/>
</dbReference>
<dbReference type="AlphaFoldDB" id="A0AAP0BSY1"/>
<dbReference type="Proteomes" id="UP001418222">
    <property type="component" value="Unassembled WGS sequence"/>
</dbReference>
<protein>
    <recommendedName>
        <fullName evidence="2">(S)-ureidoglycine aminohydrolase cupin domain-containing protein</fullName>
    </recommendedName>
</protein>
<comment type="caution">
    <text evidence="3">The sequence shown here is derived from an EMBL/GenBank/DDBJ whole genome shotgun (WGS) entry which is preliminary data.</text>
</comment>
<dbReference type="InterPro" id="IPR011051">
    <property type="entry name" value="RmlC_Cupin_sf"/>
</dbReference>
<organism evidence="3 4">
    <name type="scientific">Platanthera zijinensis</name>
    <dbReference type="NCBI Taxonomy" id="2320716"/>
    <lineage>
        <taxon>Eukaryota</taxon>
        <taxon>Viridiplantae</taxon>
        <taxon>Streptophyta</taxon>
        <taxon>Embryophyta</taxon>
        <taxon>Tracheophyta</taxon>
        <taxon>Spermatophyta</taxon>
        <taxon>Magnoliopsida</taxon>
        <taxon>Liliopsida</taxon>
        <taxon>Asparagales</taxon>
        <taxon>Orchidaceae</taxon>
        <taxon>Orchidoideae</taxon>
        <taxon>Orchideae</taxon>
        <taxon>Orchidinae</taxon>
        <taxon>Platanthera</taxon>
    </lineage>
</organism>
<dbReference type="PANTHER" id="PTHR33271">
    <property type="entry name" value="OS04G0445200 PROTEIN"/>
    <property type="match status" value="1"/>
</dbReference>